<dbReference type="InterPro" id="IPR054470">
    <property type="entry name" value="FIMAH_dom"/>
</dbReference>
<dbReference type="CDD" id="cd01301">
    <property type="entry name" value="rDP_like"/>
    <property type="match status" value="1"/>
</dbReference>
<dbReference type="Gene3D" id="3.20.20.140">
    <property type="entry name" value="Metal-dependent hydrolases"/>
    <property type="match status" value="1"/>
</dbReference>
<dbReference type="InterPro" id="IPR008257">
    <property type="entry name" value="Pept_M19"/>
</dbReference>
<dbReference type="InterPro" id="IPR032466">
    <property type="entry name" value="Metal_Hydrolase"/>
</dbReference>
<accession>A0A1U9K6V7</accession>
<reference evidence="3 4" key="1">
    <citation type="journal article" date="2015" name="Int. J. Syst. Evol. Microbiol.">
        <title>Novibacillus thermophilus gen. nov., sp. nov., a Gram-staining-negative and moderately thermophilic member of the family Thermoactinomycetaceae.</title>
        <authorList>
            <person name="Yang G."/>
            <person name="Chen J."/>
            <person name="Zhou S."/>
        </authorList>
    </citation>
    <scope>NUCLEOTIDE SEQUENCE [LARGE SCALE GENOMIC DNA]</scope>
    <source>
        <strain evidence="3 4">SG-1</strain>
    </source>
</reference>
<protein>
    <submittedName>
        <fullName evidence="3">Membrane dipeptidase</fullName>
    </submittedName>
</protein>
<dbReference type="KEGG" id="ntr:B0W44_08350"/>
<dbReference type="Pfam" id="PF01244">
    <property type="entry name" value="Peptidase_M19"/>
    <property type="match status" value="1"/>
</dbReference>
<evidence type="ECO:0000313" key="3">
    <source>
        <dbReference type="EMBL" id="AQS55799.1"/>
    </source>
</evidence>
<dbReference type="OrthoDB" id="9804920at2"/>
<feature type="chain" id="PRO_5039011782" evidence="1">
    <location>
        <begin position="23"/>
        <end position="551"/>
    </location>
</feature>
<proteinExistence type="predicted"/>
<dbReference type="STRING" id="1471761.B0W44_08350"/>
<dbReference type="GO" id="GO:0006508">
    <property type="term" value="P:proteolysis"/>
    <property type="evidence" value="ECO:0007669"/>
    <property type="project" value="InterPro"/>
</dbReference>
<dbReference type="PANTHER" id="PTHR10443">
    <property type="entry name" value="MICROSOMAL DIPEPTIDASE"/>
    <property type="match status" value="1"/>
</dbReference>
<evidence type="ECO:0000313" key="4">
    <source>
        <dbReference type="Proteomes" id="UP000188603"/>
    </source>
</evidence>
<sequence>MKRKIMVLMVTLALVFSSSFVALGENVNVDNIHYDATVVDSHVDTMMEAVDPATWLPGTNIGEETSFHFDIPKGQAGGLDVPFLAAYTSGYYGNNPRSISRTLALINALYWTEEKNSDQLRVATTVDEIEETVSEGQIAAVPTIEGGYSLEEHNALELLHQYKDLGIKVLGFTWNYSNALGEGADRVYGDPERTPSEGGLTELGETVAKEMNRLGMAIDVSHMSRNTFFDVINVSEAPVIATHSGVNALRDHQRNLTDEQLVALAENGGVIGIVFYPHFIKDDSQAYIEDVVDHIDYAVNLVGIDHVGIGSDFDGASMPEDLKNSSELYKLTEELVERGYSKDDIEKILGKNTLRVLKEVEDAATYDFDEETGIVITPSYDMGEIIEGNTPLLTANVEAESAEIDETRFRVIVDGIVYEPDFDARTSTLSLQMEQPLKERFHVVTFEAANEDGEIERETRIFYVESNAENVKKHVEYFADEGELNEDVARSLSVHLTAVGRYEDLGAAEKVVKHMESFRQLLDHQKENDLLPEEAHHTLQAEAENVIQTWQ</sequence>
<dbReference type="GO" id="GO:0070573">
    <property type="term" value="F:metallodipeptidase activity"/>
    <property type="evidence" value="ECO:0007669"/>
    <property type="project" value="InterPro"/>
</dbReference>
<dbReference type="PROSITE" id="PS51365">
    <property type="entry name" value="RENAL_DIPEPTIDASE_2"/>
    <property type="match status" value="1"/>
</dbReference>
<keyword evidence="4" id="KW-1185">Reference proteome</keyword>
<keyword evidence="1" id="KW-0732">Signal</keyword>
<evidence type="ECO:0000259" key="2">
    <source>
        <dbReference type="Pfam" id="PF22888"/>
    </source>
</evidence>
<organism evidence="3 4">
    <name type="scientific">Novibacillus thermophilus</name>
    <dbReference type="NCBI Taxonomy" id="1471761"/>
    <lineage>
        <taxon>Bacteria</taxon>
        <taxon>Bacillati</taxon>
        <taxon>Bacillota</taxon>
        <taxon>Bacilli</taxon>
        <taxon>Bacillales</taxon>
        <taxon>Thermoactinomycetaceae</taxon>
        <taxon>Novibacillus</taxon>
    </lineage>
</organism>
<gene>
    <name evidence="3" type="ORF">B0W44_08350</name>
</gene>
<dbReference type="Pfam" id="PF22888">
    <property type="entry name" value="FIMAH"/>
    <property type="match status" value="1"/>
</dbReference>
<dbReference type="Proteomes" id="UP000188603">
    <property type="component" value="Chromosome"/>
</dbReference>
<evidence type="ECO:0000256" key="1">
    <source>
        <dbReference type="SAM" id="SignalP"/>
    </source>
</evidence>
<dbReference type="EMBL" id="CP019699">
    <property type="protein sequence ID" value="AQS55799.1"/>
    <property type="molecule type" value="Genomic_DNA"/>
</dbReference>
<feature type="signal peptide" evidence="1">
    <location>
        <begin position="1"/>
        <end position="22"/>
    </location>
</feature>
<name>A0A1U9K6V7_9BACL</name>
<dbReference type="RefSeq" id="WP_077719661.1">
    <property type="nucleotide sequence ID" value="NZ_CP019699.1"/>
</dbReference>
<dbReference type="SUPFAM" id="SSF51556">
    <property type="entry name" value="Metallo-dependent hydrolases"/>
    <property type="match status" value="1"/>
</dbReference>
<feature type="domain" description="FIMAH" evidence="2">
    <location>
        <begin position="469"/>
        <end position="548"/>
    </location>
</feature>
<dbReference type="SMR" id="A0A1U9K6V7"/>
<dbReference type="AlphaFoldDB" id="A0A1U9K6V7"/>
<dbReference type="PANTHER" id="PTHR10443:SF12">
    <property type="entry name" value="DIPEPTIDASE"/>
    <property type="match status" value="1"/>
</dbReference>